<reference evidence="1" key="1">
    <citation type="submission" date="2019-08" db="EMBL/GenBank/DDBJ databases">
        <authorList>
            <person name="Kucharzyk K."/>
            <person name="Murdoch R.W."/>
            <person name="Higgins S."/>
            <person name="Loffler F."/>
        </authorList>
    </citation>
    <scope>NUCLEOTIDE SEQUENCE</scope>
</reference>
<dbReference type="AlphaFoldDB" id="A0A644SU53"/>
<organism evidence="1">
    <name type="scientific">bioreactor metagenome</name>
    <dbReference type="NCBI Taxonomy" id="1076179"/>
    <lineage>
        <taxon>unclassified sequences</taxon>
        <taxon>metagenomes</taxon>
        <taxon>ecological metagenomes</taxon>
    </lineage>
</organism>
<comment type="caution">
    <text evidence="1">The sequence shown here is derived from an EMBL/GenBank/DDBJ whole genome shotgun (WGS) entry which is preliminary data.</text>
</comment>
<evidence type="ECO:0000313" key="1">
    <source>
        <dbReference type="EMBL" id="MPL57211.1"/>
    </source>
</evidence>
<sequence>MQINSKQRAEIERILSNWKRYLESLPPASDDLKLHKWLGMNTSLVKKDNFSNKLRFVANELRTRLDATSL</sequence>
<dbReference type="EMBL" id="VSSQ01000004">
    <property type="protein sequence ID" value="MPL57211.1"/>
    <property type="molecule type" value="Genomic_DNA"/>
</dbReference>
<protein>
    <submittedName>
        <fullName evidence="1">Uncharacterized protein</fullName>
    </submittedName>
</protein>
<gene>
    <name evidence="1" type="ORF">SDC9_02709</name>
</gene>
<name>A0A644SU53_9ZZZZ</name>
<proteinExistence type="predicted"/>
<accession>A0A644SU53</accession>